<dbReference type="RefSeq" id="XP_002672543.1">
    <property type="nucleotide sequence ID" value="XM_002672497.1"/>
</dbReference>
<evidence type="ECO:0000259" key="1">
    <source>
        <dbReference type="PROSITE" id="PS50181"/>
    </source>
</evidence>
<dbReference type="InParanoid" id="D2VTY0"/>
<keyword evidence="3" id="KW-1185">Reference proteome</keyword>
<dbReference type="PROSITE" id="PS50181">
    <property type="entry name" value="FBOX"/>
    <property type="match status" value="1"/>
</dbReference>
<dbReference type="InterPro" id="IPR032675">
    <property type="entry name" value="LRR_dom_sf"/>
</dbReference>
<dbReference type="Proteomes" id="UP000006671">
    <property type="component" value="Unassembled WGS sequence"/>
</dbReference>
<feature type="domain" description="F-box" evidence="1">
    <location>
        <begin position="15"/>
        <end position="65"/>
    </location>
</feature>
<proteinExistence type="predicted"/>
<dbReference type="Gene3D" id="3.80.10.10">
    <property type="entry name" value="Ribonuclease Inhibitor"/>
    <property type="match status" value="2"/>
</dbReference>
<dbReference type="EMBL" id="GG738897">
    <property type="protein sequence ID" value="EFC39799.1"/>
    <property type="molecule type" value="Genomic_DNA"/>
</dbReference>
<dbReference type="SUPFAM" id="SSF52047">
    <property type="entry name" value="RNI-like"/>
    <property type="match status" value="1"/>
</dbReference>
<accession>D2VTY0</accession>
<dbReference type="OMA" id="CKFSINE"/>
<dbReference type="InterPro" id="IPR001810">
    <property type="entry name" value="F-box_dom"/>
</dbReference>
<dbReference type="InterPro" id="IPR036047">
    <property type="entry name" value="F-box-like_dom_sf"/>
</dbReference>
<dbReference type="KEGG" id="ngr:NAEGRDRAFT_52226"/>
<protein>
    <recommendedName>
        <fullName evidence="1">F-box domain-containing protein</fullName>
    </recommendedName>
</protein>
<evidence type="ECO:0000313" key="3">
    <source>
        <dbReference type="Proteomes" id="UP000006671"/>
    </source>
</evidence>
<dbReference type="AlphaFoldDB" id="D2VTY0"/>
<reference evidence="2 3" key="1">
    <citation type="journal article" date="2010" name="Cell">
        <title>The genome of Naegleria gruberi illuminates early eukaryotic versatility.</title>
        <authorList>
            <person name="Fritz-Laylin L.K."/>
            <person name="Prochnik S.E."/>
            <person name="Ginger M.L."/>
            <person name="Dacks J.B."/>
            <person name="Carpenter M.L."/>
            <person name="Field M.C."/>
            <person name="Kuo A."/>
            <person name="Paredez A."/>
            <person name="Chapman J."/>
            <person name="Pham J."/>
            <person name="Shu S."/>
            <person name="Neupane R."/>
            <person name="Cipriano M."/>
            <person name="Mancuso J."/>
            <person name="Tu H."/>
            <person name="Salamov A."/>
            <person name="Lindquist E."/>
            <person name="Shapiro H."/>
            <person name="Lucas S."/>
            <person name="Grigoriev I.V."/>
            <person name="Cande W.Z."/>
            <person name="Fulton C."/>
            <person name="Rokhsar D.S."/>
            <person name="Dawson S.C."/>
        </authorList>
    </citation>
    <scope>NUCLEOTIDE SEQUENCE [LARGE SCALE GENOMIC DNA]</scope>
    <source>
        <strain evidence="2 3">NEG-M</strain>
    </source>
</reference>
<evidence type="ECO:0000313" key="2">
    <source>
        <dbReference type="EMBL" id="EFC39799.1"/>
    </source>
</evidence>
<name>D2VTY0_NAEGR</name>
<dbReference type="CDD" id="cd09917">
    <property type="entry name" value="F-box_SF"/>
    <property type="match status" value="1"/>
</dbReference>
<gene>
    <name evidence="2" type="ORF">NAEGRDRAFT_52226</name>
</gene>
<dbReference type="OrthoDB" id="549243at2759"/>
<organism evidence="3">
    <name type="scientific">Naegleria gruberi</name>
    <name type="common">Amoeba</name>
    <dbReference type="NCBI Taxonomy" id="5762"/>
    <lineage>
        <taxon>Eukaryota</taxon>
        <taxon>Discoba</taxon>
        <taxon>Heterolobosea</taxon>
        <taxon>Tetramitia</taxon>
        <taxon>Eutetramitia</taxon>
        <taxon>Vahlkampfiidae</taxon>
        <taxon>Naegleria</taxon>
    </lineage>
</organism>
<dbReference type="Pfam" id="PF00646">
    <property type="entry name" value="F-box"/>
    <property type="match status" value="1"/>
</dbReference>
<dbReference type="GeneID" id="8854274"/>
<dbReference type="SUPFAM" id="SSF81383">
    <property type="entry name" value="F-box domain"/>
    <property type="match status" value="1"/>
</dbReference>
<sequence length="727" mass="83442">MAQNENDREDDALLCQSLDDLPREMLFCIMSYCDPRSLVNVICCSKNLRTITMQILLMGFRYDEIIIEGTPGANWYSSNSEDRKEIYPANLLGNYIDSLMTEQEVEMDRINLINFTTLGSKEFVKLSKFISKFNIPELIVSPKHYNWVKNEINSSLKSISRLSFGKELDVGDGNYFQTLIQKPLIVCNGLCAKNAMDVKNIIGNTQLCSGLKVLTLCVYTSVLGYSFKEILKNCPSLREFNLFINGFSNENYRSYSTMREDDFEITDELMEIICNSNLEILRFDTSFNFDNFRVINQLTENKTRPVFPKLKIYSNHLMSPDMNLVFLPNHPLQTVSMNMTTALNKIDVPKCQSFFNCSQDITNLPIVDTSKYTISRSQINLNGFYENLAACTSLKDLHLFNVETNNMRYDFKNIHTSIEQLDIKKSRISVYLLNHIIDNSPNLKILTMDNVKVRGTLDDSMLEFENQEIDSQLRYIHISTCSERYPIVFSNILKKNLPYLHSVILENTYSIGQNSLLSLFSKASSLSVFKVTGAEFTDDIIVKFFNSFSPVSLEYGIDFSFNGKNITSSFLLQQPYLSKITTLSLPDCTIPNDDFIKLLDLLNPQLLKKIQVNLGNSGPTIETFKKVQYFKNLEMIYLSGKPEKPIEHFENFVLKQFVESMPSMILLFLDSGEFIKEEIELAKLNIRSQGKSAPKLILPHSKKDIVYKIENPNIGYETNSKSYCFLQ</sequence>
<dbReference type="VEuPathDB" id="AmoebaDB:NAEGRDRAFT_52226"/>